<evidence type="ECO:0000256" key="2">
    <source>
        <dbReference type="ARBA" id="ARBA00006555"/>
    </source>
</evidence>
<evidence type="ECO:0000313" key="14">
    <source>
        <dbReference type="Proteomes" id="UP000266262"/>
    </source>
</evidence>
<evidence type="ECO:0000256" key="1">
    <source>
        <dbReference type="ARBA" id="ARBA00004383"/>
    </source>
</evidence>
<proteinExistence type="inferred from homology"/>
<evidence type="ECO:0000256" key="8">
    <source>
        <dbReference type="ARBA" id="ARBA00022989"/>
    </source>
</evidence>
<dbReference type="RefSeq" id="WP_119056246.1">
    <property type="nucleotide sequence ID" value="NZ_QWKU01000001.1"/>
</dbReference>
<keyword evidence="14" id="KW-1185">Reference proteome</keyword>
<evidence type="ECO:0000313" key="13">
    <source>
        <dbReference type="EMBL" id="RID94549.1"/>
    </source>
</evidence>
<dbReference type="InterPro" id="IPR006260">
    <property type="entry name" value="TonB/TolA_C"/>
</dbReference>
<dbReference type="InterPro" id="IPR051045">
    <property type="entry name" value="TonB-dependent_transducer"/>
</dbReference>
<feature type="region of interest" description="Disordered" evidence="10">
    <location>
        <begin position="58"/>
        <end position="136"/>
    </location>
</feature>
<evidence type="ECO:0000259" key="12">
    <source>
        <dbReference type="PROSITE" id="PS52015"/>
    </source>
</evidence>
<dbReference type="NCBIfam" id="TIGR01352">
    <property type="entry name" value="tonB_Cterm"/>
    <property type="match status" value="1"/>
</dbReference>
<dbReference type="PANTHER" id="PTHR33446:SF2">
    <property type="entry name" value="PROTEIN TONB"/>
    <property type="match status" value="1"/>
</dbReference>
<dbReference type="Proteomes" id="UP000266262">
    <property type="component" value="Unassembled WGS sequence"/>
</dbReference>
<comment type="subcellular location">
    <subcellularLocation>
        <location evidence="1">Cell inner membrane</location>
        <topology evidence="1">Single-pass membrane protein</topology>
        <orientation evidence="1">Periplasmic side</orientation>
    </subcellularLocation>
</comment>
<comment type="caution">
    <text evidence="13">The sequence shown here is derived from an EMBL/GenBank/DDBJ whole genome shotgun (WGS) entry which is preliminary data.</text>
</comment>
<protein>
    <submittedName>
        <fullName evidence="13">Energy transducer TonB</fullName>
    </submittedName>
</protein>
<keyword evidence="7" id="KW-0653">Protein transport</keyword>
<name>A0ABX9MB59_9FIRM</name>
<evidence type="ECO:0000256" key="10">
    <source>
        <dbReference type="SAM" id="MobiDB-lite"/>
    </source>
</evidence>
<evidence type="ECO:0000256" key="4">
    <source>
        <dbReference type="ARBA" id="ARBA00022475"/>
    </source>
</evidence>
<evidence type="ECO:0000256" key="3">
    <source>
        <dbReference type="ARBA" id="ARBA00022448"/>
    </source>
</evidence>
<dbReference type="Gene3D" id="3.30.1150.10">
    <property type="match status" value="1"/>
</dbReference>
<dbReference type="InterPro" id="IPR037682">
    <property type="entry name" value="TonB_C"/>
</dbReference>
<comment type="similarity">
    <text evidence="2">Belongs to the TonB family.</text>
</comment>
<evidence type="ECO:0000256" key="7">
    <source>
        <dbReference type="ARBA" id="ARBA00022927"/>
    </source>
</evidence>
<evidence type="ECO:0000256" key="11">
    <source>
        <dbReference type="SAM" id="Phobius"/>
    </source>
</evidence>
<feature type="compositionally biased region" description="Gly residues" evidence="10">
    <location>
        <begin position="118"/>
        <end position="133"/>
    </location>
</feature>
<evidence type="ECO:0000256" key="5">
    <source>
        <dbReference type="ARBA" id="ARBA00022519"/>
    </source>
</evidence>
<feature type="compositionally biased region" description="Polar residues" evidence="10">
    <location>
        <begin position="67"/>
        <end position="83"/>
    </location>
</feature>
<evidence type="ECO:0000256" key="9">
    <source>
        <dbReference type="ARBA" id="ARBA00023136"/>
    </source>
</evidence>
<keyword evidence="4" id="KW-1003">Cell membrane</keyword>
<sequence>MIKIYSWKKAFFTSLLIHLGTVLLIFIGITLQHGDQEIYVIDLSESITTNKEGATESLGVGIGNGDGTTNSQGRHSGNASQGIKTYVGEGMAVKGGPQSHGHSLSGEEGMEEHSFGDDSGGSSSGGDAGGGKPGIPFDREGFRVAITAHKKYPLSAIKRGITGTVYIETTLDANGNCLGVSVIESSGSEVLDNAGVKAAEEACPYPNASGHTVSITTPVIFRLE</sequence>
<dbReference type="PROSITE" id="PS52015">
    <property type="entry name" value="TONB_CTD"/>
    <property type="match status" value="1"/>
</dbReference>
<organism evidence="13 14">
    <name type="scientific">Dialister pneumosintes</name>
    <dbReference type="NCBI Taxonomy" id="39950"/>
    <lineage>
        <taxon>Bacteria</taxon>
        <taxon>Bacillati</taxon>
        <taxon>Bacillota</taxon>
        <taxon>Negativicutes</taxon>
        <taxon>Veillonellales</taxon>
        <taxon>Veillonellaceae</taxon>
        <taxon>Dialister</taxon>
    </lineage>
</organism>
<dbReference type="Pfam" id="PF03544">
    <property type="entry name" value="TonB_C"/>
    <property type="match status" value="1"/>
</dbReference>
<keyword evidence="5" id="KW-0997">Cell inner membrane</keyword>
<dbReference type="PANTHER" id="PTHR33446">
    <property type="entry name" value="PROTEIN TONB-RELATED"/>
    <property type="match status" value="1"/>
</dbReference>
<keyword evidence="3" id="KW-0813">Transport</keyword>
<accession>A0ABX9MB59</accession>
<dbReference type="EMBL" id="QWKU01000001">
    <property type="protein sequence ID" value="RID94549.1"/>
    <property type="molecule type" value="Genomic_DNA"/>
</dbReference>
<evidence type="ECO:0000256" key="6">
    <source>
        <dbReference type="ARBA" id="ARBA00022692"/>
    </source>
</evidence>
<reference evidence="13 14" key="1">
    <citation type="submission" date="2018-08" db="EMBL/GenBank/DDBJ databases">
        <title>Draft genome sequence of Dialister pneumosintes KCOM 1685.</title>
        <authorList>
            <person name="Kook J.-K."/>
            <person name="Park S.-N."/>
            <person name="Lim Y.K."/>
        </authorList>
    </citation>
    <scope>NUCLEOTIDE SEQUENCE [LARGE SCALE GENOMIC DNA]</scope>
    <source>
        <strain evidence="13 14">KCOM 1685</strain>
    </source>
</reference>
<keyword evidence="8 11" id="KW-1133">Transmembrane helix</keyword>
<gene>
    <name evidence="13" type="ORF">DX915_03320</name>
</gene>
<keyword evidence="6 11" id="KW-0812">Transmembrane</keyword>
<feature type="domain" description="TonB C-terminal" evidence="12">
    <location>
        <begin position="137"/>
        <end position="224"/>
    </location>
</feature>
<dbReference type="SUPFAM" id="SSF74653">
    <property type="entry name" value="TolA/TonB C-terminal domain"/>
    <property type="match status" value="1"/>
</dbReference>
<feature type="transmembrane region" description="Helical" evidence="11">
    <location>
        <begin position="12"/>
        <end position="31"/>
    </location>
</feature>
<keyword evidence="9 11" id="KW-0472">Membrane</keyword>